<name>A0A543J604_9PSEU</name>
<evidence type="ECO:0000313" key="10">
    <source>
        <dbReference type="EMBL" id="TQM78253.1"/>
    </source>
</evidence>
<dbReference type="SUPFAM" id="SSF51445">
    <property type="entry name" value="(Trans)glycosidases"/>
    <property type="match status" value="1"/>
</dbReference>
<dbReference type="Gene3D" id="2.60.40.290">
    <property type="match status" value="1"/>
</dbReference>
<dbReference type="PRINTS" id="PR00739">
    <property type="entry name" value="GLHYDRLASE26"/>
</dbReference>
<keyword evidence="5" id="KW-0732">Signal</keyword>
<feature type="domain" description="CBM6" evidence="8">
    <location>
        <begin position="24"/>
        <end position="142"/>
    </location>
</feature>
<dbReference type="PROSITE" id="PS51173">
    <property type="entry name" value="CBM2"/>
    <property type="match status" value="1"/>
</dbReference>
<evidence type="ECO:0000259" key="8">
    <source>
        <dbReference type="PROSITE" id="PS51175"/>
    </source>
</evidence>
<dbReference type="GO" id="GO:0006080">
    <property type="term" value="P:substituted mannan metabolic process"/>
    <property type="evidence" value="ECO:0007669"/>
    <property type="project" value="InterPro"/>
</dbReference>
<protein>
    <submittedName>
        <fullName evidence="10">Cellulose binding domain-containing protein</fullName>
    </submittedName>
</protein>
<dbReference type="InterPro" id="IPR005084">
    <property type="entry name" value="CBM6"/>
</dbReference>
<evidence type="ECO:0000256" key="5">
    <source>
        <dbReference type="SAM" id="SignalP"/>
    </source>
</evidence>
<dbReference type="InterPro" id="IPR022790">
    <property type="entry name" value="GH26_dom"/>
</dbReference>
<dbReference type="PROSITE" id="PS51764">
    <property type="entry name" value="GH26"/>
    <property type="match status" value="1"/>
</dbReference>
<evidence type="ECO:0000313" key="11">
    <source>
        <dbReference type="Proteomes" id="UP000316628"/>
    </source>
</evidence>
<dbReference type="InterPro" id="IPR012291">
    <property type="entry name" value="CBM2_carb-bd_dom_sf"/>
</dbReference>
<dbReference type="SMART" id="SM00637">
    <property type="entry name" value="CBD_II"/>
    <property type="match status" value="1"/>
</dbReference>
<dbReference type="GO" id="GO:0030247">
    <property type="term" value="F:polysaccharide binding"/>
    <property type="evidence" value="ECO:0007669"/>
    <property type="project" value="UniProtKB-UniRule"/>
</dbReference>
<evidence type="ECO:0000256" key="4">
    <source>
        <dbReference type="PROSITE-ProRule" id="PRU01100"/>
    </source>
</evidence>
<dbReference type="SUPFAM" id="SSF49384">
    <property type="entry name" value="Carbohydrate-binding domain"/>
    <property type="match status" value="1"/>
</dbReference>
<dbReference type="CDD" id="cd04086">
    <property type="entry name" value="CBM35_mannanase-like"/>
    <property type="match status" value="2"/>
</dbReference>
<dbReference type="PANTHER" id="PTHR40079:SF4">
    <property type="entry name" value="GH26 DOMAIN-CONTAINING PROTEIN-RELATED"/>
    <property type="match status" value="1"/>
</dbReference>
<dbReference type="Gene3D" id="2.60.120.260">
    <property type="entry name" value="Galactose-binding domain-like"/>
    <property type="match status" value="2"/>
</dbReference>
<dbReference type="Pfam" id="PF00553">
    <property type="entry name" value="CBM_2"/>
    <property type="match status" value="1"/>
</dbReference>
<keyword evidence="3 4" id="KW-0326">Glycosidase</keyword>
<dbReference type="Pfam" id="PF02156">
    <property type="entry name" value="Glyco_hydro_26"/>
    <property type="match status" value="1"/>
</dbReference>
<evidence type="ECO:0000259" key="7">
    <source>
        <dbReference type="PROSITE" id="PS51173"/>
    </source>
</evidence>
<organism evidence="10 11">
    <name type="scientific">Saccharothrix saharensis</name>
    <dbReference type="NCBI Taxonomy" id="571190"/>
    <lineage>
        <taxon>Bacteria</taxon>
        <taxon>Bacillati</taxon>
        <taxon>Actinomycetota</taxon>
        <taxon>Actinomycetes</taxon>
        <taxon>Pseudonocardiales</taxon>
        <taxon>Pseudonocardiaceae</taxon>
        <taxon>Saccharothrix</taxon>
    </lineage>
</organism>
<feature type="domain" description="CBM2" evidence="7">
    <location>
        <begin position="589"/>
        <end position="690"/>
    </location>
</feature>
<dbReference type="InterPro" id="IPR008965">
    <property type="entry name" value="CBM2/CBM3_carb-bd_dom_sf"/>
</dbReference>
<dbReference type="EMBL" id="VFPP01000001">
    <property type="protein sequence ID" value="TQM78253.1"/>
    <property type="molecule type" value="Genomic_DNA"/>
</dbReference>
<gene>
    <name evidence="10" type="ORF">FHX81_0514</name>
</gene>
<dbReference type="InterPro" id="IPR017853">
    <property type="entry name" value="GH"/>
</dbReference>
<dbReference type="PROSITE" id="PS51175">
    <property type="entry name" value="CBM6"/>
    <property type="match status" value="2"/>
</dbReference>
<evidence type="ECO:0000259" key="9">
    <source>
        <dbReference type="PROSITE" id="PS51764"/>
    </source>
</evidence>
<dbReference type="Pfam" id="PF16990">
    <property type="entry name" value="CBM_35"/>
    <property type="match status" value="2"/>
</dbReference>
<dbReference type="Proteomes" id="UP000316628">
    <property type="component" value="Unassembled WGS sequence"/>
</dbReference>
<feature type="active site" description="Proton donor" evidence="4">
    <location>
        <position position="440"/>
    </location>
</feature>
<reference evidence="10 11" key="1">
    <citation type="submission" date="2019-06" db="EMBL/GenBank/DDBJ databases">
        <title>Sequencing the genomes of 1000 actinobacteria strains.</title>
        <authorList>
            <person name="Klenk H.-P."/>
        </authorList>
    </citation>
    <scope>NUCLEOTIDE SEQUENCE [LARGE SCALE GENOMIC DNA]</scope>
    <source>
        <strain evidence="10 11">DSM 45456</strain>
    </source>
</reference>
<dbReference type="PANTHER" id="PTHR40079">
    <property type="entry name" value="MANNAN ENDO-1,4-BETA-MANNOSIDASE E-RELATED"/>
    <property type="match status" value="1"/>
</dbReference>
<feature type="domain" description="CBM6" evidence="8">
    <location>
        <begin position="150"/>
        <end position="268"/>
    </location>
</feature>
<dbReference type="GO" id="GO:0016985">
    <property type="term" value="F:mannan endo-1,4-beta-mannosidase activity"/>
    <property type="evidence" value="ECO:0007669"/>
    <property type="project" value="InterPro"/>
</dbReference>
<comment type="similarity">
    <text evidence="1 4">Belongs to the glycosyl hydrolase 26 family.</text>
</comment>
<evidence type="ECO:0000256" key="2">
    <source>
        <dbReference type="ARBA" id="ARBA00022801"/>
    </source>
</evidence>
<accession>A0A543J604</accession>
<dbReference type="InterPro" id="IPR000805">
    <property type="entry name" value="Glyco_hydro_26"/>
</dbReference>
<dbReference type="InterPro" id="IPR001763">
    <property type="entry name" value="Rhodanese-like_dom"/>
</dbReference>
<dbReference type="Gene3D" id="3.20.20.80">
    <property type="entry name" value="Glycosidases"/>
    <property type="match status" value="1"/>
</dbReference>
<evidence type="ECO:0000259" key="6">
    <source>
        <dbReference type="PROSITE" id="PS50206"/>
    </source>
</evidence>
<dbReference type="InterPro" id="IPR001919">
    <property type="entry name" value="CBD2"/>
</dbReference>
<dbReference type="SUPFAM" id="SSF49785">
    <property type="entry name" value="Galactose-binding domain-like"/>
    <property type="match status" value="2"/>
</dbReference>
<evidence type="ECO:0000256" key="1">
    <source>
        <dbReference type="ARBA" id="ARBA00007754"/>
    </source>
</evidence>
<dbReference type="RefSeq" id="WP_170231901.1">
    <property type="nucleotide sequence ID" value="NZ_VFPP01000001.1"/>
</dbReference>
<proteinExistence type="inferred from homology"/>
<feature type="chain" id="PRO_5022142521" evidence="5">
    <location>
        <begin position="21"/>
        <end position="690"/>
    </location>
</feature>
<sequence>MRLLLLVSLIALTLTPPATASPAAWIEAETGTLTGTTVDTATEGFSGTGYVTGFDEPTDSLTITIPDSPGGLHDLTIRYAAPHGPKQTAVSLNGTSIGEAALAASATFTEATGVKLALAEGDNTLTFTTAWGWYLIDAIKVTPSAPPAPGVHEAEDGVLDGTVVESSVAGFSGRGYVAGFDTGTDRVTITIPDSPGGLHDLTILYATPYGAKTASLSLNGAGLGDVQFPEHPTFTSIPAGKVLLRGGDNTVTITNNWGWYLIDAIKVTPSAPRAPHQVTGALTDPAATAEAKGLMRYLAGNYGTTILSGQQDQASIDWVEQNTGKVPAIGGYDLMDYSPSRVERGTVGRDVDHALAHDARGGIVTLAWHWNAPSGLIDQPGKEWWRGFYTDATTFDLAAALADPTSTDYRLLIRDMDAIAVQLKRLADAEVPVLWRPLHEAEGGWFWWGAKGPEPAKELYRLLHQRLVGHHGLHNLIWVWNSVSPDWYPGADVVDVVSMDSYPPQGDHGPVIGPYERLVELGGDRKLVALGEVGSIPDPDLVRAYEARWSWFVTWSGSFIQDGVVNPRDFVQRVYDHTDVITLDELPDFKETPGDCTATMRVIAQWGTGYHVEITVRHQENSPSAGWRVTWPFADDRIRHAWGATITTDGTTATAKNVSWNAAVKPGESTTFGYLASGSPTAPALTCAIG</sequence>
<feature type="domain" description="GH26" evidence="9">
    <location>
        <begin position="289"/>
        <end position="584"/>
    </location>
</feature>
<dbReference type="AlphaFoldDB" id="A0A543J604"/>
<comment type="caution">
    <text evidence="10">The sequence shown here is derived from an EMBL/GenBank/DDBJ whole genome shotgun (WGS) entry which is preliminary data.</text>
</comment>
<feature type="domain" description="Rhodanese" evidence="6">
    <location>
        <begin position="442"/>
        <end position="457"/>
    </location>
</feature>
<dbReference type="PROSITE" id="PS50206">
    <property type="entry name" value="RHODANESE_3"/>
    <property type="match status" value="1"/>
</dbReference>
<dbReference type="InterPro" id="IPR008979">
    <property type="entry name" value="Galactose-bd-like_sf"/>
</dbReference>
<keyword evidence="2 4" id="KW-0378">Hydrolase</keyword>
<keyword evidence="11" id="KW-1185">Reference proteome</keyword>
<feature type="active site" description="Nucleophile" evidence="4">
    <location>
        <position position="532"/>
    </location>
</feature>
<evidence type="ECO:0000256" key="3">
    <source>
        <dbReference type="ARBA" id="ARBA00023295"/>
    </source>
</evidence>
<feature type="signal peptide" evidence="5">
    <location>
        <begin position="1"/>
        <end position="20"/>
    </location>
</feature>